<comment type="similarity">
    <text evidence="1">Belongs to the short-chain dehydrogenases/reductases (SDR) family.</text>
</comment>
<dbReference type="FunFam" id="3.40.50.720:FF:000084">
    <property type="entry name" value="Short-chain dehydrogenase reductase"/>
    <property type="match status" value="1"/>
</dbReference>
<gene>
    <name evidence="3" type="ORF">A8950_2636</name>
</gene>
<reference evidence="3 4" key="1">
    <citation type="submission" date="2019-03" db="EMBL/GenBank/DDBJ databases">
        <title>Genomic Encyclopedia of Type Strains, Phase III (KMG-III): the genomes of soil and plant-associated and newly described type strains.</title>
        <authorList>
            <person name="Whitman W."/>
        </authorList>
    </citation>
    <scope>NUCLEOTIDE SEQUENCE [LARGE SCALE GENOMIC DNA]</scope>
    <source>
        <strain evidence="3 4">CGMCC 1.7660</strain>
    </source>
</reference>
<dbReference type="InterPro" id="IPR057326">
    <property type="entry name" value="KR_dom"/>
</dbReference>
<dbReference type="Proteomes" id="UP000295783">
    <property type="component" value="Unassembled WGS sequence"/>
</dbReference>
<keyword evidence="4" id="KW-1185">Reference proteome</keyword>
<name>A0A4R6WRY8_9PROT</name>
<dbReference type="InterPro" id="IPR020904">
    <property type="entry name" value="Sc_DH/Rdtase_CS"/>
</dbReference>
<sequence length="273" mass="28023">MRLKDKVVLVTGGTTGIGFGIAHRAGREGARLAIAGRDPEKGRSAAQNLGGDGIEAVFLRRDVGVETEAEALVAEVVARFGRLDVVVNNAGAGARRCGVEKDDRPGERLNKILAANLHSAYFVAAYAMPALRAAGGGAIVNISSTATFHGNWGSYGVAKAALESLTRAQATEGAPHGIRANAVSPGWIRTETTGGSGAPAEWEKGASLLGRMGTPDEIARAVIFLASDDASFVTGSVLVVDGGLTITDYPSLPYLDAAGAWKLFPGTIPAADA</sequence>
<evidence type="ECO:0000259" key="2">
    <source>
        <dbReference type="SMART" id="SM00822"/>
    </source>
</evidence>
<dbReference type="CDD" id="cd05233">
    <property type="entry name" value="SDR_c"/>
    <property type="match status" value="1"/>
</dbReference>
<dbReference type="AlphaFoldDB" id="A0A4R6WRY8"/>
<dbReference type="InterPro" id="IPR036291">
    <property type="entry name" value="NAD(P)-bd_dom_sf"/>
</dbReference>
<dbReference type="SUPFAM" id="SSF51735">
    <property type="entry name" value="NAD(P)-binding Rossmann-fold domains"/>
    <property type="match status" value="1"/>
</dbReference>
<feature type="domain" description="Ketoreductase" evidence="2">
    <location>
        <begin position="6"/>
        <end position="187"/>
    </location>
</feature>
<dbReference type="Pfam" id="PF13561">
    <property type="entry name" value="adh_short_C2"/>
    <property type="match status" value="1"/>
</dbReference>
<accession>A0A4R6WRY8</accession>
<proteinExistence type="inferred from homology"/>
<comment type="caution">
    <text evidence="3">The sequence shown here is derived from an EMBL/GenBank/DDBJ whole genome shotgun (WGS) entry which is preliminary data.</text>
</comment>
<evidence type="ECO:0000313" key="4">
    <source>
        <dbReference type="Proteomes" id="UP000295783"/>
    </source>
</evidence>
<dbReference type="InterPro" id="IPR002347">
    <property type="entry name" value="SDR_fam"/>
</dbReference>
<evidence type="ECO:0000313" key="3">
    <source>
        <dbReference type="EMBL" id="TDQ81567.1"/>
    </source>
</evidence>
<dbReference type="SMART" id="SM00822">
    <property type="entry name" value="PKS_KR"/>
    <property type="match status" value="1"/>
</dbReference>
<dbReference type="RefSeq" id="WP_166645159.1">
    <property type="nucleotide sequence ID" value="NZ_SNYW01000009.1"/>
</dbReference>
<organism evidence="3 4">
    <name type="scientific">Dongia mobilis</name>
    <dbReference type="NCBI Taxonomy" id="578943"/>
    <lineage>
        <taxon>Bacteria</taxon>
        <taxon>Pseudomonadati</taxon>
        <taxon>Pseudomonadota</taxon>
        <taxon>Alphaproteobacteria</taxon>
        <taxon>Rhodospirillales</taxon>
        <taxon>Dongiaceae</taxon>
        <taxon>Dongia</taxon>
    </lineage>
</organism>
<dbReference type="GO" id="GO:0016616">
    <property type="term" value="F:oxidoreductase activity, acting on the CH-OH group of donors, NAD or NADP as acceptor"/>
    <property type="evidence" value="ECO:0007669"/>
    <property type="project" value="TreeGrafter"/>
</dbReference>
<dbReference type="Gene3D" id="3.40.50.720">
    <property type="entry name" value="NAD(P)-binding Rossmann-like Domain"/>
    <property type="match status" value="1"/>
</dbReference>
<dbReference type="PRINTS" id="PR00080">
    <property type="entry name" value="SDRFAMILY"/>
</dbReference>
<dbReference type="PROSITE" id="PS00061">
    <property type="entry name" value="ADH_SHORT"/>
    <property type="match status" value="1"/>
</dbReference>
<protein>
    <submittedName>
        <fullName evidence="3">Glucose 1-dehydrogenase</fullName>
    </submittedName>
</protein>
<dbReference type="EMBL" id="SNYW01000009">
    <property type="protein sequence ID" value="TDQ81567.1"/>
    <property type="molecule type" value="Genomic_DNA"/>
</dbReference>
<dbReference type="PANTHER" id="PTHR42760">
    <property type="entry name" value="SHORT-CHAIN DEHYDROGENASES/REDUCTASES FAMILY MEMBER"/>
    <property type="match status" value="1"/>
</dbReference>
<dbReference type="PRINTS" id="PR00081">
    <property type="entry name" value="GDHRDH"/>
</dbReference>
<evidence type="ECO:0000256" key="1">
    <source>
        <dbReference type="ARBA" id="ARBA00006484"/>
    </source>
</evidence>